<accession>A0AA37UV35</accession>
<dbReference type="GO" id="GO:0000272">
    <property type="term" value="P:polysaccharide catabolic process"/>
    <property type="evidence" value="ECO:0007669"/>
    <property type="project" value="UniProtKB-KW"/>
</dbReference>
<sequence>MDTPIGGQIQVSWQAPANNGDALRDYVLTPFRGGAPQAAITLPPGQTSYTYAAENGQDYSFTVSTSNKAGPSETSGASESVRSFGQPAQVPSASLEPTGTNNQVRVTHGTPSDNGQAINRFEYALNGGGFNRLPDSKVIGGLQNGTSYTVQVRACNTYCGPASGASNAATPYGPIGNPSVRGEKVGAQGVRFTITAPASGPNGRPLRHFQFNVNNEGWENVPGNGVVNRGSDYDQAFSIDVRYAVSGPDQETTASAGPVRTDPRPPPPPPVVPSVRNAREREAQRIDDGQGGVCVTTGRFQCAWNDMRYTDLPGGTYTLQHYENGGLVRTYSGVSLSGSGVYRGTRFSGFVDTNFTWCAEGAGQRICG</sequence>
<evidence type="ECO:0000259" key="4">
    <source>
        <dbReference type="PROSITE" id="PS50853"/>
    </source>
</evidence>
<feature type="region of interest" description="Disordered" evidence="3">
    <location>
        <begin position="246"/>
        <end position="273"/>
    </location>
</feature>
<name>A0AA37UV35_9MICO</name>
<dbReference type="SUPFAM" id="SSF49265">
    <property type="entry name" value="Fibronectin type III"/>
    <property type="match status" value="2"/>
</dbReference>
<feature type="compositionally biased region" description="Polar residues" evidence="3">
    <location>
        <begin position="89"/>
        <end position="102"/>
    </location>
</feature>
<dbReference type="AlphaFoldDB" id="A0AA37UV35"/>
<keyword evidence="2" id="KW-0624">Polysaccharide degradation</keyword>
<dbReference type="EMBL" id="BSUM01000001">
    <property type="protein sequence ID" value="GMA30966.1"/>
    <property type="molecule type" value="Genomic_DNA"/>
</dbReference>
<keyword evidence="6" id="KW-1185">Reference proteome</keyword>
<evidence type="ECO:0000256" key="2">
    <source>
        <dbReference type="ARBA" id="ARBA00023326"/>
    </source>
</evidence>
<gene>
    <name evidence="5" type="ORF">GCM10025875_09580</name>
</gene>
<evidence type="ECO:0000313" key="5">
    <source>
        <dbReference type="EMBL" id="GMA30966.1"/>
    </source>
</evidence>
<dbReference type="InterPro" id="IPR013783">
    <property type="entry name" value="Ig-like_fold"/>
</dbReference>
<keyword evidence="1" id="KW-0378">Hydrolase</keyword>
<dbReference type="PROSITE" id="PS50853">
    <property type="entry name" value="FN3"/>
    <property type="match status" value="1"/>
</dbReference>
<feature type="domain" description="Fibronectin type-III" evidence="4">
    <location>
        <begin position="1"/>
        <end position="87"/>
    </location>
</feature>
<evidence type="ECO:0000256" key="1">
    <source>
        <dbReference type="ARBA" id="ARBA00023295"/>
    </source>
</evidence>
<comment type="caution">
    <text evidence="5">The sequence shown here is derived from an EMBL/GenBank/DDBJ whole genome shotgun (WGS) entry which is preliminary data.</text>
</comment>
<evidence type="ECO:0000256" key="3">
    <source>
        <dbReference type="SAM" id="MobiDB-lite"/>
    </source>
</evidence>
<dbReference type="GO" id="GO:0016798">
    <property type="term" value="F:hydrolase activity, acting on glycosyl bonds"/>
    <property type="evidence" value="ECO:0007669"/>
    <property type="project" value="UniProtKB-KW"/>
</dbReference>
<reference evidence="5" key="2">
    <citation type="submission" date="2023-02" db="EMBL/GenBank/DDBJ databases">
        <authorList>
            <person name="Sun Q."/>
            <person name="Mori K."/>
        </authorList>
    </citation>
    <scope>NUCLEOTIDE SEQUENCE</scope>
    <source>
        <strain evidence="5">NBRC 112290</strain>
    </source>
</reference>
<feature type="region of interest" description="Disordered" evidence="3">
    <location>
        <begin position="62"/>
        <end position="102"/>
    </location>
</feature>
<proteinExistence type="predicted"/>
<organism evidence="5 6">
    <name type="scientific">Litorihabitans aurantiacus</name>
    <dbReference type="NCBI Taxonomy" id="1930061"/>
    <lineage>
        <taxon>Bacteria</taxon>
        <taxon>Bacillati</taxon>
        <taxon>Actinomycetota</taxon>
        <taxon>Actinomycetes</taxon>
        <taxon>Micrococcales</taxon>
        <taxon>Beutenbergiaceae</taxon>
        <taxon>Litorihabitans</taxon>
    </lineage>
</organism>
<dbReference type="RefSeq" id="WP_284249768.1">
    <property type="nucleotide sequence ID" value="NZ_BSUM01000001.1"/>
</dbReference>
<keyword evidence="2" id="KW-0119">Carbohydrate metabolism</keyword>
<dbReference type="CDD" id="cd00063">
    <property type="entry name" value="FN3"/>
    <property type="match status" value="1"/>
</dbReference>
<dbReference type="InterPro" id="IPR036116">
    <property type="entry name" value="FN3_sf"/>
</dbReference>
<protein>
    <recommendedName>
        <fullName evidence="4">Fibronectin type-III domain-containing protein</fullName>
    </recommendedName>
</protein>
<dbReference type="Gene3D" id="2.60.40.10">
    <property type="entry name" value="Immunoglobulins"/>
    <property type="match status" value="2"/>
</dbReference>
<feature type="compositionally biased region" description="Polar residues" evidence="3">
    <location>
        <begin position="62"/>
        <end position="83"/>
    </location>
</feature>
<keyword evidence="1" id="KW-0326">Glycosidase</keyword>
<dbReference type="Proteomes" id="UP001157161">
    <property type="component" value="Unassembled WGS sequence"/>
</dbReference>
<dbReference type="InterPro" id="IPR003961">
    <property type="entry name" value="FN3_dom"/>
</dbReference>
<reference evidence="5" key="1">
    <citation type="journal article" date="2014" name="Int. J. Syst. Evol. Microbiol.">
        <title>Complete genome sequence of Corynebacterium casei LMG S-19264T (=DSM 44701T), isolated from a smear-ripened cheese.</title>
        <authorList>
            <consortium name="US DOE Joint Genome Institute (JGI-PGF)"/>
            <person name="Walter F."/>
            <person name="Albersmeier A."/>
            <person name="Kalinowski J."/>
            <person name="Ruckert C."/>
        </authorList>
    </citation>
    <scope>NUCLEOTIDE SEQUENCE</scope>
    <source>
        <strain evidence="5">NBRC 112290</strain>
    </source>
</reference>
<evidence type="ECO:0000313" key="6">
    <source>
        <dbReference type="Proteomes" id="UP001157161"/>
    </source>
</evidence>